<feature type="compositionally biased region" description="Acidic residues" evidence="1">
    <location>
        <begin position="279"/>
        <end position="289"/>
    </location>
</feature>
<dbReference type="AlphaFoldDB" id="A0AAP0KCA7"/>
<feature type="compositionally biased region" description="Acidic residues" evidence="1">
    <location>
        <begin position="219"/>
        <end position="231"/>
    </location>
</feature>
<organism evidence="2 3">
    <name type="scientific">Stephania cephalantha</name>
    <dbReference type="NCBI Taxonomy" id="152367"/>
    <lineage>
        <taxon>Eukaryota</taxon>
        <taxon>Viridiplantae</taxon>
        <taxon>Streptophyta</taxon>
        <taxon>Embryophyta</taxon>
        <taxon>Tracheophyta</taxon>
        <taxon>Spermatophyta</taxon>
        <taxon>Magnoliopsida</taxon>
        <taxon>Ranunculales</taxon>
        <taxon>Menispermaceae</taxon>
        <taxon>Menispermoideae</taxon>
        <taxon>Cissampelideae</taxon>
        <taxon>Stephania</taxon>
    </lineage>
</organism>
<dbReference type="Gene3D" id="2.60.200.20">
    <property type="match status" value="1"/>
</dbReference>
<feature type="compositionally biased region" description="Acidic residues" evidence="1">
    <location>
        <begin position="298"/>
        <end position="327"/>
    </location>
</feature>
<accession>A0AAP0KCA7</accession>
<comment type="caution">
    <text evidence="2">The sequence shown here is derived from an EMBL/GenBank/DDBJ whole genome shotgun (WGS) entry which is preliminary data.</text>
</comment>
<feature type="compositionally biased region" description="Basic residues" evidence="1">
    <location>
        <begin position="204"/>
        <end position="214"/>
    </location>
</feature>
<reference evidence="2 3" key="1">
    <citation type="submission" date="2024-01" db="EMBL/GenBank/DDBJ databases">
        <title>Genome assemblies of Stephania.</title>
        <authorList>
            <person name="Yang L."/>
        </authorList>
    </citation>
    <scope>NUCLEOTIDE SEQUENCE [LARGE SCALE GENOMIC DNA]</scope>
    <source>
        <strain evidence="2">JXDWG</strain>
        <tissue evidence="2">Leaf</tissue>
    </source>
</reference>
<evidence type="ECO:0000256" key="1">
    <source>
        <dbReference type="SAM" id="MobiDB-lite"/>
    </source>
</evidence>
<dbReference type="Proteomes" id="UP001419268">
    <property type="component" value="Unassembled WGS sequence"/>
</dbReference>
<sequence length="327" mass="36770">MAHSLNVSFVYCGKTHVALTWSPVIVDDVAPCGDVLMKWNGQPASRTYLESAHLENGHGCLPINADRTVSRKHISFAIPDSELNLNFQVLGRNPVWVIDSHSGEIMVFRNSEKGAMRCGDRFCVSAKKPYVFRVKKIDLGFAGIDVLGLNPNKEFGFVVKGHEFDDYPERMIRDIKDWDWFLEEKSKDDSESDELGDSGGGGGAKRKKKSKRKKKDEGEAGDDDWSGESDDEKVMIGKLEKGKRPKYVTRSKDLKKSFKDDLGSSSSSSKKVIKKDIVDGDEDEEDEETLGGFIVDDKEFEEDNVGNDEEDEETEDDYDSDEEDQEE</sequence>
<protein>
    <recommendedName>
        <fullName evidence="4">FHA domain-containing protein</fullName>
    </recommendedName>
</protein>
<gene>
    <name evidence="2" type="ORF">Scep_007811</name>
</gene>
<keyword evidence="3" id="KW-1185">Reference proteome</keyword>
<name>A0AAP0KCA7_9MAGN</name>
<dbReference type="EMBL" id="JBBNAG010000003">
    <property type="protein sequence ID" value="KAK9149054.1"/>
    <property type="molecule type" value="Genomic_DNA"/>
</dbReference>
<evidence type="ECO:0008006" key="4">
    <source>
        <dbReference type="Google" id="ProtNLM"/>
    </source>
</evidence>
<dbReference type="PANTHER" id="PTHR37733">
    <property type="entry name" value="SMAD/FHA DOMAIN-CONTAINING PROTEIN"/>
    <property type="match status" value="1"/>
</dbReference>
<evidence type="ECO:0000313" key="2">
    <source>
        <dbReference type="EMBL" id="KAK9149054.1"/>
    </source>
</evidence>
<evidence type="ECO:0000313" key="3">
    <source>
        <dbReference type="Proteomes" id="UP001419268"/>
    </source>
</evidence>
<dbReference type="PANTHER" id="PTHR37733:SF1">
    <property type="entry name" value="SMAD_FHA DOMAIN-CONTAINING PROTEIN"/>
    <property type="match status" value="1"/>
</dbReference>
<proteinExistence type="predicted"/>
<feature type="region of interest" description="Disordered" evidence="1">
    <location>
        <begin position="189"/>
        <end position="240"/>
    </location>
</feature>
<feature type="region of interest" description="Disordered" evidence="1">
    <location>
        <begin position="255"/>
        <end position="327"/>
    </location>
</feature>